<gene>
    <name evidence="2" type="ORF">CVS30_16650</name>
</gene>
<dbReference type="InterPro" id="IPR002734">
    <property type="entry name" value="RibDG_C"/>
</dbReference>
<keyword evidence="3" id="KW-1185">Reference proteome</keyword>
<organism evidence="2 3">
    <name type="scientific">Arthrobacter psychrolactophilus</name>
    <dbReference type="NCBI Taxonomy" id="92442"/>
    <lineage>
        <taxon>Bacteria</taxon>
        <taxon>Bacillati</taxon>
        <taxon>Actinomycetota</taxon>
        <taxon>Actinomycetes</taxon>
        <taxon>Micrococcales</taxon>
        <taxon>Micrococcaceae</taxon>
        <taxon>Arthrobacter</taxon>
    </lineage>
</organism>
<proteinExistence type="predicted"/>
<dbReference type="RefSeq" id="WP_110486677.1">
    <property type="nucleotide sequence ID" value="NZ_QJVC01000027.1"/>
</dbReference>
<dbReference type="InterPro" id="IPR050765">
    <property type="entry name" value="Riboflavin_Biosynth_HTPR"/>
</dbReference>
<dbReference type="OrthoDB" id="7342392at2"/>
<dbReference type="AlphaFoldDB" id="A0A2V5IP58"/>
<accession>A0A2V5IP58</accession>
<dbReference type="Pfam" id="PF01872">
    <property type="entry name" value="RibD_C"/>
    <property type="match status" value="1"/>
</dbReference>
<dbReference type="PANTHER" id="PTHR38011:SF2">
    <property type="entry name" value="BIFUNCTIONAL DEAMINASE-REDUCTASE DOMAIN PROTEIN"/>
    <property type="match status" value="1"/>
</dbReference>
<sequence>MKLTLTEFVSLDGVSQGPGSPDEDISGGFTQGGWFVPHMDQSFIDEAARWLEQADALLFGRRTYEAFARDWPQITDPNDPFTSLMNSLPKYVVSQSLASGSWHPTTVLSGDILAALAELKARPGRELQIHGSSVLAQSLLSTGLIDEIRLVEAPVVVGSGRRLFPEGSAPTGLRLLSSKTTPGGLALHKYQVVGSANYSTYTGVSDIPSG</sequence>
<dbReference type="EMBL" id="QJVC01000027">
    <property type="protein sequence ID" value="PYI37172.1"/>
    <property type="molecule type" value="Genomic_DNA"/>
</dbReference>
<dbReference type="GO" id="GO:0008703">
    <property type="term" value="F:5-amino-6-(5-phosphoribosylamino)uracil reductase activity"/>
    <property type="evidence" value="ECO:0007669"/>
    <property type="project" value="InterPro"/>
</dbReference>
<evidence type="ECO:0000259" key="1">
    <source>
        <dbReference type="Pfam" id="PF01872"/>
    </source>
</evidence>
<dbReference type="PANTHER" id="PTHR38011">
    <property type="entry name" value="DIHYDROFOLATE REDUCTASE FAMILY PROTEIN (AFU_ORTHOLOGUE AFUA_8G06820)"/>
    <property type="match status" value="1"/>
</dbReference>
<evidence type="ECO:0000313" key="3">
    <source>
        <dbReference type="Proteomes" id="UP000247980"/>
    </source>
</evidence>
<evidence type="ECO:0000313" key="2">
    <source>
        <dbReference type="EMBL" id="PYI37172.1"/>
    </source>
</evidence>
<name>A0A2V5IP58_9MICC</name>
<feature type="domain" description="Bacterial bifunctional deaminase-reductase C-terminal" evidence="1">
    <location>
        <begin position="2"/>
        <end position="186"/>
    </location>
</feature>
<dbReference type="Proteomes" id="UP000247980">
    <property type="component" value="Unassembled WGS sequence"/>
</dbReference>
<comment type="caution">
    <text evidence="2">The sequence shown here is derived from an EMBL/GenBank/DDBJ whole genome shotgun (WGS) entry which is preliminary data.</text>
</comment>
<reference evidence="2 3" key="1">
    <citation type="submission" date="2018-05" db="EMBL/GenBank/DDBJ databases">
        <title>Genetic diversity of glacier-inhabiting Cryobacterium bacteria in China and description of Cryobacterium mengkeensis sp. nov. and Arthrobacter glacialis sp. nov.</title>
        <authorList>
            <person name="Liu Q."/>
            <person name="Xin Y.-H."/>
        </authorList>
    </citation>
    <scope>NUCLEOTIDE SEQUENCE [LARGE SCALE GENOMIC DNA]</scope>
    <source>
        <strain evidence="2 3">B7</strain>
    </source>
</reference>
<dbReference type="Gene3D" id="3.40.430.10">
    <property type="entry name" value="Dihydrofolate Reductase, subunit A"/>
    <property type="match status" value="1"/>
</dbReference>
<dbReference type="GO" id="GO:0009231">
    <property type="term" value="P:riboflavin biosynthetic process"/>
    <property type="evidence" value="ECO:0007669"/>
    <property type="project" value="InterPro"/>
</dbReference>
<dbReference type="InterPro" id="IPR024072">
    <property type="entry name" value="DHFR-like_dom_sf"/>
</dbReference>
<protein>
    <submittedName>
        <fullName evidence="2">Deaminase</fullName>
    </submittedName>
</protein>
<dbReference type="SUPFAM" id="SSF53597">
    <property type="entry name" value="Dihydrofolate reductase-like"/>
    <property type="match status" value="1"/>
</dbReference>